<sequence>MELPGFRCPPDVFTYTILISSYCRYGLETGCRKATRRRMWEANHIYYAAVNEIDKAVDMLRKMQNMKHGMPTSSSYTPIIHALCEAGRVTEARDFLAELIDGGSIPREYTYKLVCDALNSAGEIDSLGNDLHRRIKYGIESRYRQIMKVKPIMTRKGYDSMVET</sequence>
<dbReference type="InterPro" id="IPR002885">
    <property type="entry name" value="PPR_rpt"/>
</dbReference>
<comment type="similarity">
    <text evidence="1">Belongs to the PPR family. P subfamily.</text>
</comment>
<comment type="caution">
    <text evidence="4">The sequence shown here is derived from an EMBL/GenBank/DDBJ whole genome shotgun (WGS) entry which is preliminary data.</text>
</comment>
<evidence type="ECO:0000256" key="3">
    <source>
        <dbReference type="PROSITE-ProRule" id="PRU00708"/>
    </source>
</evidence>
<dbReference type="GO" id="GO:0003729">
    <property type="term" value="F:mRNA binding"/>
    <property type="evidence" value="ECO:0007669"/>
    <property type="project" value="TreeGrafter"/>
</dbReference>
<dbReference type="Pfam" id="PF12854">
    <property type="entry name" value="PPR_1"/>
    <property type="match status" value="2"/>
</dbReference>
<feature type="repeat" description="PPR" evidence="3">
    <location>
        <begin position="72"/>
        <end position="106"/>
    </location>
</feature>
<dbReference type="Proteomes" id="UP000250321">
    <property type="component" value="Unassembled WGS sequence"/>
</dbReference>
<dbReference type="PANTHER" id="PTHR47932">
    <property type="entry name" value="ATPASE EXPRESSION PROTEIN 3"/>
    <property type="match status" value="1"/>
</dbReference>
<keyword evidence="2" id="KW-0677">Repeat</keyword>
<dbReference type="InterPro" id="IPR011990">
    <property type="entry name" value="TPR-like_helical_dom_sf"/>
</dbReference>
<dbReference type="Gene3D" id="1.25.40.10">
    <property type="entry name" value="Tetratricopeptide repeat domain"/>
    <property type="match status" value="1"/>
</dbReference>
<evidence type="ECO:0000313" key="4">
    <source>
        <dbReference type="EMBL" id="PQM33129.1"/>
    </source>
</evidence>
<dbReference type="OrthoDB" id="185373at2759"/>
<dbReference type="PANTHER" id="PTHR47932:SF63">
    <property type="entry name" value="OS08G0290000 PROTEIN"/>
    <property type="match status" value="1"/>
</dbReference>
<accession>A0A314UDZ2</accession>
<organism evidence="4 5">
    <name type="scientific">Prunus yedoensis var. nudiflora</name>
    <dbReference type="NCBI Taxonomy" id="2094558"/>
    <lineage>
        <taxon>Eukaryota</taxon>
        <taxon>Viridiplantae</taxon>
        <taxon>Streptophyta</taxon>
        <taxon>Embryophyta</taxon>
        <taxon>Tracheophyta</taxon>
        <taxon>Spermatophyta</taxon>
        <taxon>Magnoliopsida</taxon>
        <taxon>eudicotyledons</taxon>
        <taxon>Gunneridae</taxon>
        <taxon>Pentapetalae</taxon>
        <taxon>rosids</taxon>
        <taxon>fabids</taxon>
        <taxon>Rosales</taxon>
        <taxon>Rosaceae</taxon>
        <taxon>Amygdaloideae</taxon>
        <taxon>Amygdaleae</taxon>
        <taxon>Prunus</taxon>
    </lineage>
</organism>
<evidence type="ECO:0000256" key="2">
    <source>
        <dbReference type="ARBA" id="ARBA00022737"/>
    </source>
</evidence>
<protein>
    <submittedName>
        <fullName evidence="4">Pentatricopeptide repeat-containing protein</fullName>
    </submittedName>
</protein>
<dbReference type="EMBL" id="PJQY01003967">
    <property type="protein sequence ID" value="PQM33129.1"/>
    <property type="molecule type" value="Genomic_DNA"/>
</dbReference>
<proteinExistence type="inferred from homology"/>
<dbReference type="STRING" id="2094558.A0A314UDZ2"/>
<evidence type="ECO:0000313" key="5">
    <source>
        <dbReference type="Proteomes" id="UP000250321"/>
    </source>
</evidence>
<reference evidence="4 5" key="1">
    <citation type="submission" date="2018-02" db="EMBL/GenBank/DDBJ databases">
        <title>Draft genome of wild Prunus yedoensis var. nudiflora.</title>
        <authorList>
            <person name="Baek S."/>
            <person name="Kim J.-H."/>
            <person name="Choi K."/>
            <person name="Kim G.-B."/>
            <person name="Cho A."/>
            <person name="Jang H."/>
            <person name="Shin C.-H."/>
            <person name="Yu H.-J."/>
            <person name="Mun J.-H."/>
        </authorList>
    </citation>
    <scope>NUCLEOTIDE SEQUENCE [LARGE SCALE GENOMIC DNA]</scope>
    <source>
        <strain evidence="5">cv. Jeju island</strain>
        <tissue evidence="4">Leaf</tissue>
    </source>
</reference>
<gene>
    <name evidence="4" type="ORF">Pyn_16460</name>
</gene>
<dbReference type="NCBIfam" id="TIGR00756">
    <property type="entry name" value="PPR"/>
    <property type="match status" value="1"/>
</dbReference>
<keyword evidence="5" id="KW-1185">Reference proteome</keyword>
<dbReference type="AlphaFoldDB" id="A0A314UDZ2"/>
<evidence type="ECO:0000256" key="1">
    <source>
        <dbReference type="ARBA" id="ARBA00007626"/>
    </source>
</evidence>
<dbReference type="PROSITE" id="PS51375">
    <property type="entry name" value="PPR"/>
    <property type="match status" value="1"/>
</dbReference>
<name>A0A314UDZ2_PRUYE</name>